<reference evidence="1 2" key="1">
    <citation type="submission" date="2016-03" db="EMBL/GenBank/DDBJ databases">
        <title>Genome sequence of Rhodococcus kyotonensis KB10.</title>
        <authorList>
            <person name="Jeong H."/>
            <person name="Hong C.E."/>
            <person name="Jo S.H."/>
            <person name="Park J.M."/>
        </authorList>
    </citation>
    <scope>NUCLEOTIDE SEQUENCE [LARGE SCALE GENOMIC DNA]</scope>
    <source>
        <strain evidence="1 2">KB10</strain>
    </source>
</reference>
<dbReference type="EMBL" id="LVHI01000037">
    <property type="protein sequence ID" value="OAK51725.1"/>
    <property type="molecule type" value="Genomic_DNA"/>
</dbReference>
<accession>A0A177Y898</accession>
<proteinExistence type="predicted"/>
<organism evidence="1 2">
    <name type="scientific">Rhodococcoides kyotonense</name>
    <dbReference type="NCBI Taxonomy" id="398843"/>
    <lineage>
        <taxon>Bacteria</taxon>
        <taxon>Bacillati</taxon>
        <taxon>Actinomycetota</taxon>
        <taxon>Actinomycetes</taxon>
        <taxon>Mycobacteriales</taxon>
        <taxon>Nocardiaceae</taxon>
        <taxon>Rhodococcoides</taxon>
    </lineage>
</organism>
<comment type="caution">
    <text evidence="1">The sequence shown here is derived from an EMBL/GenBank/DDBJ whole genome shotgun (WGS) entry which is preliminary data.</text>
</comment>
<protein>
    <submittedName>
        <fullName evidence="1">Uncharacterized protein</fullName>
    </submittedName>
</protein>
<gene>
    <name evidence="1" type="ORF">A3K89_10625</name>
</gene>
<sequence length="60" mass="7207">MQTLEMVARKKSGFDAFCEFDFFLCIQKTNFADLLEVETDPFERIAFVPRWLSDLTFVYW</sequence>
<evidence type="ECO:0000313" key="2">
    <source>
        <dbReference type="Proteomes" id="UP000077519"/>
    </source>
</evidence>
<name>A0A177Y898_9NOCA</name>
<dbReference type="AlphaFoldDB" id="A0A177Y898"/>
<evidence type="ECO:0000313" key="1">
    <source>
        <dbReference type="EMBL" id="OAK51725.1"/>
    </source>
</evidence>
<keyword evidence="2" id="KW-1185">Reference proteome</keyword>
<dbReference type="Proteomes" id="UP000077519">
    <property type="component" value="Unassembled WGS sequence"/>
</dbReference>